<evidence type="ECO:0000313" key="3">
    <source>
        <dbReference type="EMBL" id="RWX48729.1"/>
    </source>
</evidence>
<feature type="domain" description="Type IV / VI secretion system DotU" evidence="2">
    <location>
        <begin position="3"/>
        <end position="211"/>
    </location>
</feature>
<dbReference type="InterPro" id="IPR017732">
    <property type="entry name" value="T4/T6SS_DotU"/>
</dbReference>
<proteinExistence type="predicted"/>
<dbReference type="EMBL" id="MTKP01000116">
    <property type="protein sequence ID" value="RWX48729.1"/>
    <property type="molecule type" value="Genomic_DNA"/>
</dbReference>
<keyword evidence="1" id="KW-0472">Membrane</keyword>
<evidence type="ECO:0000256" key="1">
    <source>
        <dbReference type="SAM" id="Phobius"/>
    </source>
</evidence>
<comment type="caution">
    <text evidence="3">The sequence shown here is derived from an EMBL/GenBank/DDBJ whole genome shotgun (WGS) entry which is preliminary data.</text>
</comment>
<organism evidence="3 4">
    <name type="scientific">Candidatus Electrothrix communis</name>
    <dbReference type="NCBI Taxonomy" id="1859133"/>
    <lineage>
        <taxon>Bacteria</taxon>
        <taxon>Pseudomonadati</taxon>
        <taxon>Thermodesulfobacteriota</taxon>
        <taxon>Desulfobulbia</taxon>
        <taxon>Desulfobulbales</taxon>
        <taxon>Desulfobulbaceae</taxon>
        <taxon>Candidatus Electrothrix</taxon>
    </lineage>
</organism>
<gene>
    <name evidence="3" type="ORF">VT98_11162</name>
</gene>
<dbReference type="PANTHER" id="PTHR38033">
    <property type="entry name" value="MEMBRANE PROTEIN-RELATED"/>
    <property type="match status" value="1"/>
</dbReference>
<dbReference type="InterPro" id="IPR038522">
    <property type="entry name" value="T4/T6SS_DotU_sf"/>
</dbReference>
<evidence type="ECO:0000313" key="4">
    <source>
        <dbReference type="Proteomes" id="UP000288086"/>
    </source>
</evidence>
<accession>A0A444J6R1</accession>
<keyword evidence="1" id="KW-1133">Transmembrane helix</keyword>
<name>A0A444J6R1_9BACT</name>
<keyword evidence="4" id="KW-1185">Reference proteome</keyword>
<feature type="transmembrane region" description="Helical" evidence="1">
    <location>
        <begin position="191"/>
        <end position="212"/>
    </location>
</feature>
<dbReference type="AlphaFoldDB" id="A0A444J6R1"/>
<keyword evidence="1" id="KW-0812">Transmembrane</keyword>
<reference evidence="3 4" key="1">
    <citation type="submission" date="2017-01" db="EMBL/GenBank/DDBJ databases">
        <title>The cable genome- insights into the physiology and evolution of filamentous bacteria capable of sulfide oxidation via long distance electron transfer.</title>
        <authorList>
            <person name="Schreiber L."/>
            <person name="Bjerg J.T."/>
            <person name="Boggild A."/>
            <person name="Van De Vossenberg J."/>
            <person name="Meysman F."/>
            <person name="Nielsen L.P."/>
            <person name="Schramm A."/>
            <person name="Kjeldsen K.U."/>
        </authorList>
    </citation>
    <scope>NUCLEOTIDE SEQUENCE [LARGE SCALE GENOMIC DNA]</scope>
    <source>
        <strain evidence="3">A1</strain>
    </source>
</reference>
<dbReference type="NCBIfam" id="TIGR03349">
    <property type="entry name" value="IV_VI_DotU"/>
    <property type="match status" value="1"/>
</dbReference>
<dbReference type="Gene3D" id="1.25.40.590">
    <property type="entry name" value="Type IV / VI secretion system, DotU"/>
    <property type="match status" value="1"/>
</dbReference>
<evidence type="ECO:0000259" key="2">
    <source>
        <dbReference type="Pfam" id="PF09850"/>
    </source>
</evidence>
<dbReference type="Pfam" id="PF09850">
    <property type="entry name" value="DotU"/>
    <property type="match status" value="1"/>
</dbReference>
<protein>
    <submittedName>
        <fullName evidence="3">Type VI secretion system protein ImpK</fullName>
    </submittedName>
</protein>
<dbReference type="PANTHER" id="PTHR38033:SF1">
    <property type="entry name" value="DOTU FAMILY TYPE IV_VI SECRETION SYSTEM PROTEIN"/>
    <property type="match status" value="1"/>
</dbReference>
<sequence length="225" mass="25844">MSLLDSFVELIAYIAYFGKTVSLRQVSYEQVKTDVAHLVDKAQDSFQQSRLPQDDFDQARFAVFAWIDEVVLSSNWSERGRWQGEQLQRTYYQTTEAGELFFDRLNQLRPQQLEVREVYTLCLALGFSGRYCNPGDEFLLEQLKNSNLKLLGPESAVHPAEQELLFPAAYVREGGAGKNAFKGRRVSSLKWVVGATLPVLLYWGLFFIYRFVLDNVSENFISSVR</sequence>
<dbReference type="Proteomes" id="UP000288086">
    <property type="component" value="Unassembled WGS sequence"/>
</dbReference>